<accession>A0A9P4MFB8</accession>
<keyword evidence="3" id="KW-1185">Reference proteome</keyword>
<dbReference type="Proteomes" id="UP000799439">
    <property type="component" value="Unassembled WGS sequence"/>
</dbReference>
<feature type="compositionally biased region" description="Low complexity" evidence="1">
    <location>
        <begin position="1"/>
        <end position="37"/>
    </location>
</feature>
<dbReference type="EMBL" id="ML996086">
    <property type="protein sequence ID" value="KAF2152190.1"/>
    <property type="molecule type" value="Genomic_DNA"/>
</dbReference>
<gene>
    <name evidence="2" type="ORF">K461DRAFT_278422</name>
</gene>
<proteinExistence type="predicted"/>
<organism evidence="2 3">
    <name type="scientific">Myriangium duriaei CBS 260.36</name>
    <dbReference type="NCBI Taxonomy" id="1168546"/>
    <lineage>
        <taxon>Eukaryota</taxon>
        <taxon>Fungi</taxon>
        <taxon>Dikarya</taxon>
        <taxon>Ascomycota</taxon>
        <taxon>Pezizomycotina</taxon>
        <taxon>Dothideomycetes</taxon>
        <taxon>Dothideomycetidae</taxon>
        <taxon>Myriangiales</taxon>
        <taxon>Myriangiaceae</taxon>
        <taxon>Myriangium</taxon>
    </lineage>
</organism>
<dbReference type="Gene3D" id="2.60.120.260">
    <property type="entry name" value="Galactose-binding domain-like"/>
    <property type="match status" value="1"/>
</dbReference>
<evidence type="ECO:0008006" key="4">
    <source>
        <dbReference type="Google" id="ProtNLM"/>
    </source>
</evidence>
<name>A0A9P4MFB8_9PEZI</name>
<dbReference type="OrthoDB" id="5423750at2759"/>
<evidence type="ECO:0000313" key="2">
    <source>
        <dbReference type="EMBL" id="KAF2152190.1"/>
    </source>
</evidence>
<sequence>MTAPTTTTTSSEPTTTTTIEPTTTTSTTTTSSTPVPTQAIVNPSFEIATSDGTYTAPWVFSGNGNVQSNTNNAYQSYDGTHFAVLYGRSTTTTSLSQTLSSLSTTQSYTLTYHYNVEQASPQAICRLTVTIGGNVVDTLTSPTVRTGGYLQRTVTVPPPSSDTAIILFVLVCPRFVQLTAQSNYALDAITLTLNN</sequence>
<dbReference type="AlphaFoldDB" id="A0A9P4MFB8"/>
<reference evidence="2" key="1">
    <citation type="journal article" date="2020" name="Stud. Mycol.">
        <title>101 Dothideomycetes genomes: a test case for predicting lifestyles and emergence of pathogens.</title>
        <authorList>
            <person name="Haridas S."/>
            <person name="Albert R."/>
            <person name="Binder M."/>
            <person name="Bloem J."/>
            <person name="Labutti K."/>
            <person name="Salamov A."/>
            <person name="Andreopoulos B."/>
            <person name="Baker S."/>
            <person name="Barry K."/>
            <person name="Bills G."/>
            <person name="Bluhm B."/>
            <person name="Cannon C."/>
            <person name="Castanera R."/>
            <person name="Culley D."/>
            <person name="Daum C."/>
            <person name="Ezra D."/>
            <person name="Gonzalez J."/>
            <person name="Henrissat B."/>
            <person name="Kuo A."/>
            <person name="Liang C."/>
            <person name="Lipzen A."/>
            <person name="Lutzoni F."/>
            <person name="Magnuson J."/>
            <person name="Mondo S."/>
            <person name="Nolan M."/>
            <person name="Ohm R."/>
            <person name="Pangilinan J."/>
            <person name="Park H.-J."/>
            <person name="Ramirez L."/>
            <person name="Alfaro M."/>
            <person name="Sun H."/>
            <person name="Tritt A."/>
            <person name="Yoshinaga Y."/>
            <person name="Zwiers L.-H."/>
            <person name="Turgeon B."/>
            <person name="Goodwin S."/>
            <person name="Spatafora J."/>
            <person name="Crous P."/>
            <person name="Grigoriev I."/>
        </authorList>
    </citation>
    <scope>NUCLEOTIDE SEQUENCE</scope>
    <source>
        <strain evidence="2">CBS 260.36</strain>
    </source>
</reference>
<evidence type="ECO:0000313" key="3">
    <source>
        <dbReference type="Proteomes" id="UP000799439"/>
    </source>
</evidence>
<protein>
    <recommendedName>
        <fullName evidence="4">CBM-cenC domain-containing protein</fullName>
    </recommendedName>
</protein>
<evidence type="ECO:0000256" key="1">
    <source>
        <dbReference type="SAM" id="MobiDB-lite"/>
    </source>
</evidence>
<comment type="caution">
    <text evidence="2">The sequence shown here is derived from an EMBL/GenBank/DDBJ whole genome shotgun (WGS) entry which is preliminary data.</text>
</comment>
<feature type="region of interest" description="Disordered" evidence="1">
    <location>
        <begin position="1"/>
        <end position="38"/>
    </location>
</feature>